<sequence length="366" mass="41208">MTERTNLLGLDLNGLEAFFVELDEKPFRARQLLQWIHKYRITDFAEMSNLSKVLREKLQTVAEIKLPEVMHEHISQDGTRKWIIKLSCGNAIETVFIPEGGRGTLCVSSQVGCALTCTFCSTAQQGFNRNLDAAEIIAQLWIANEALGKDPKGNRVVTNVVMMGMGEPLANYNNVVTAMNLMRDDFGYGISWRRLTLSTSGIVPMIDKLREDCHVSLAISLHAANDELRSQIVPINQKYPIAELLAACKRYVVGQQRRHITVEYVMLDGINDSIQDAKDLVRILKGLPNKINLIPFNPFPGTHYKCSSRNQIVRFQQYLIDQGLVATVRKTRGDDIVAACGQLAGEVQDKSRRSERMKAQKVVIYR</sequence>
<keyword evidence="3 14" id="KW-0004">4Fe-4S</keyword>
<feature type="active site" description="Proton acceptor" evidence="14">
    <location>
        <position position="93"/>
    </location>
</feature>
<feature type="binding site" evidence="14">
    <location>
        <position position="198"/>
    </location>
    <ligand>
        <name>S-adenosyl-L-methionine</name>
        <dbReference type="ChEBI" id="CHEBI:59789"/>
    </ligand>
</feature>
<feature type="binding site" evidence="14">
    <location>
        <begin position="166"/>
        <end position="167"/>
    </location>
    <ligand>
        <name>S-adenosyl-L-methionine</name>
        <dbReference type="ChEBI" id="CHEBI:59789"/>
    </ligand>
</feature>
<dbReference type="Gene3D" id="3.20.20.70">
    <property type="entry name" value="Aldolase class I"/>
    <property type="match status" value="1"/>
</dbReference>
<dbReference type="RefSeq" id="WP_091715614.1">
    <property type="nucleotide sequence ID" value="NZ_FOSH01000019.1"/>
</dbReference>
<dbReference type="SUPFAM" id="SSF102114">
    <property type="entry name" value="Radical SAM enzymes"/>
    <property type="match status" value="1"/>
</dbReference>
<feature type="domain" description="Radical SAM core" evidence="15">
    <location>
        <begin position="99"/>
        <end position="335"/>
    </location>
</feature>
<keyword evidence="6 14" id="KW-0489">Methyltransferase</keyword>
<dbReference type="Gene3D" id="1.10.150.530">
    <property type="match status" value="1"/>
</dbReference>
<comment type="function">
    <text evidence="14">Specifically methylates position 2 of adenine 2503 in 23S rRNA and position 2 of adenine 37 in tRNAs. m2A2503 modification seems to play a crucial role in the proofreading step occurring at the peptidyl transferase center and thus would serve to optimize ribosomal fidelity.</text>
</comment>
<keyword evidence="4 14" id="KW-0963">Cytoplasm</keyword>
<evidence type="ECO:0000256" key="14">
    <source>
        <dbReference type="HAMAP-Rule" id="MF_01849"/>
    </source>
</evidence>
<comment type="subcellular location">
    <subcellularLocation>
        <location evidence="1 14">Cytoplasm</location>
    </subcellularLocation>
</comment>
<keyword evidence="17" id="KW-1185">Reference proteome</keyword>
<dbReference type="GO" id="GO:0070040">
    <property type="term" value="F:rRNA (adenine(2503)-C2-)-methyltransferase activity"/>
    <property type="evidence" value="ECO:0007669"/>
    <property type="project" value="UniProtKB-UniRule"/>
</dbReference>
<dbReference type="PROSITE" id="PS51918">
    <property type="entry name" value="RADICAL_SAM"/>
    <property type="match status" value="1"/>
</dbReference>
<dbReference type="GO" id="GO:0051539">
    <property type="term" value="F:4 iron, 4 sulfur cluster binding"/>
    <property type="evidence" value="ECO:0007669"/>
    <property type="project" value="UniProtKB-UniRule"/>
</dbReference>
<dbReference type="GO" id="GO:0002935">
    <property type="term" value="F:tRNA (adenine(37)-C2)-methyltransferase activity"/>
    <property type="evidence" value="ECO:0007669"/>
    <property type="project" value="UniProtKB-UniRule"/>
</dbReference>
<reference evidence="17" key="1">
    <citation type="submission" date="2016-10" db="EMBL/GenBank/DDBJ databases">
        <authorList>
            <person name="Varghese N."/>
            <person name="Submissions S."/>
        </authorList>
    </citation>
    <scope>NUCLEOTIDE SEQUENCE [LARGE SCALE GENOMIC DNA]</scope>
    <source>
        <strain evidence="17">DSM 11578</strain>
    </source>
</reference>
<evidence type="ECO:0000256" key="1">
    <source>
        <dbReference type="ARBA" id="ARBA00004496"/>
    </source>
</evidence>
<evidence type="ECO:0000256" key="9">
    <source>
        <dbReference type="ARBA" id="ARBA00022694"/>
    </source>
</evidence>
<organism evidence="16 17">
    <name type="scientific">Methylophaga sulfidovorans</name>
    <dbReference type="NCBI Taxonomy" id="45496"/>
    <lineage>
        <taxon>Bacteria</taxon>
        <taxon>Pseudomonadati</taxon>
        <taxon>Pseudomonadota</taxon>
        <taxon>Gammaproteobacteria</taxon>
        <taxon>Thiotrichales</taxon>
        <taxon>Piscirickettsiaceae</taxon>
        <taxon>Methylophaga</taxon>
    </lineage>
</organism>
<dbReference type="OrthoDB" id="9793973at2"/>
<comment type="cofactor">
    <cofactor evidence="14">
        <name>[4Fe-4S] cluster</name>
        <dbReference type="ChEBI" id="CHEBI:49883"/>
    </cofactor>
    <text evidence="14">Binds 1 [4Fe-4S] cluster. The cluster is coordinated with 3 cysteines and an exchangeable S-adenosyl-L-methionine.</text>
</comment>
<accession>A0A1I4BGG2</accession>
<dbReference type="AlphaFoldDB" id="A0A1I4BGG2"/>
<dbReference type="FunFam" id="3.20.20.70:FF:000008">
    <property type="entry name" value="Dual-specificity RNA methyltransferase RlmN"/>
    <property type="match status" value="1"/>
</dbReference>
<evidence type="ECO:0000256" key="8">
    <source>
        <dbReference type="ARBA" id="ARBA00022691"/>
    </source>
</evidence>
<dbReference type="SFLD" id="SFLDF00275">
    <property type="entry name" value="adenosine_C2_methyltransferase"/>
    <property type="match status" value="1"/>
</dbReference>
<dbReference type="GO" id="GO:0005737">
    <property type="term" value="C:cytoplasm"/>
    <property type="evidence" value="ECO:0007669"/>
    <property type="project" value="UniProtKB-SubCell"/>
</dbReference>
<gene>
    <name evidence="14" type="primary">rlmN</name>
    <name evidence="16" type="ORF">SAMN04488079_11915</name>
</gene>
<keyword evidence="13 14" id="KW-1015">Disulfide bond</keyword>
<dbReference type="EC" id="2.1.1.192" evidence="14"/>
<dbReference type="SFLD" id="SFLDS00029">
    <property type="entry name" value="Radical_SAM"/>
    <property type="match status" value="1"/>
</dbReference>
<dbReference type="GO" id="GO:0046872">
    <property type="term" value="F:metal ion binding"/>
    <property type="evidence" value="ECO:0007669"/>
    <property type="project" value="UniProtKB-KW"/>
</dbReference>
<evidence type="ECO:0000256" key="12">
    <source>
        <dbReference type="ARBA" id="ARBA00023014"/>
    </source>
</evidence>
<dbReference type="HAMAP" id="MF_01849">
    <property type="entry name" value="RNA_methyltr_RlmN"/>
    <property type="match status" value="1"/>
</dbReference>
<evidence type="ECO:0000256" key="13">
    <source>
        <dbReference type="ARBA" id="ARBA00023157"/>
    </source>
</evidence>
<dbReference type="GO" id="GO:0019843">
    <property type="term" value="F:rRNA binding"/>
    <property type="evidence" value="ECO:0007669"/>
    <property type="project" value="UniProtKB-UniRule"/>
</dbReference>
<dbReference type="Pfam" id="PF21016">
    <property type="entry name" value="RlmN_N"/>
    <property type="match status" value="1"/>
</dbReference>
<feature type="binding site" evidence="14">
    <location>
        <begin position="220"/>
        <end position="222"/>
    </location>
    <ligand>
        <name>S-adenosyl-L-methionine</name>
        <dbReference type="ChEBI" id="CHEBI:59789"/>
    </ligand>
</feature>
<dbReference type="PANTHER" id="PTHR30544">
    <property type="entry name" value="23S RRNA METHYLTRANSFERASE"/>
    <property type="match status" value="1"/>
</dbReference>
<keyword evidence="7 14" id="KW-0808">Transferase</keyword>
<protein>
    <recommendedName>
        <fullName evidence="14">Dual-specificity RNA methyltransferase RlmN</fullName>
        <ecNumber evidence="14">2.1.1.192</ecNumber>
    </recommendedName>
    <alternativeName>
        <fullName evidence="14">23S rRNA (adenine(2503)-C(2))-methyltransferase</fullName>
    </alternativeName>
    <alternativeName>
        <fullName evidence="14">23S rRNA m2A2503 methyltransferase</fullName>
    </alternativeName>
    <alternativeName>
        <fullName evidence="14">Ribosomal RNA large subunit methyltransferase N</fullName>
    </alternativeName>
    <alternativeName>
        <fullName evidence="14">tRNA (adenine(37)-C(2))-methyltransferase</fullName>
    </alternativeName>
    <alternativeName>
        <fullName evidence="14">tRNA m2A37 methyltransferase</fullName>
    </alternativeName>
</protein>
<keyword evidence="12 14" id="KW-0411">Iron-sulfur</keyword>
<keyword evidence="11 14" id="KW-0408">Iron</keyword>
<comment type="catalytic activity">
    <reaction evidence="14">
        <text>adenosine(2503) in 23S rRNA + 2 reduced [2Fe-2S]-[ferredoxin] + 2 S-adenosyl-L-methionine = 2-methyladenosine(2503) in 23S rRNA + 5'-deoxyadenosine + L-methionine + 2 oxidized [2Fe-2S]-[ferredoxin] + S-adenosyl-L-homocysteine</text>
        <dbReference type="Rhea" id="RHEA:42916"/>
        <dbReference type="Rhea" id="RHEA-COMP:10000"/>
        <dbReference type="Rhea" id="RHEA-COMP:10001"/>
        <dbReference type="Rhea" id="RHEA-COMP:10152"/>
        <dbReference type="Rhea" id="RHEA-COMP:10282"/>
        <dbReference type="ChEBI" id="CHEBI:17319"/>
        <dbReference type="ChEBI" id="CHEBI:33737"/>
        <dbReference type="ChEBI" id="CHEBI:33738"/>
        <dbReference type="ChEBI" id="CHEBI:57844"/>
        <dbReference type="ChEBI" id="CHEBI:57856"/>
        <dbReference type="ChEBI" id="CHEBI:59789"/>
        <dbReference type="ChEBI" id="CHEBI:74411"/>
        <dbReference type="ChEBI" id="CHEBI:74497"/>
        <dbReference type="EC" id="2.1.1.192"/>
    </reaction>
</comment>
<comment type="caution">
    <text evidence="14">Lacks conserved residue(s) required for the propagation of feature annotation.</text>
</comment>
<evidence type="ECO:0000256" key="2">
    <source>
        <dbReference type="ARBA" id="ARBA00007544"/>
    </source>
</evidence>
<evidence type="ECO:0000256" key="10">
    <source>
        <dbReference type="ARBA" id="ARBA00022723"/>
    </source>
</evidence>
<feature type="binding site" evidence="14">
    <location>
        <position position="297"/>
    </location>
    <ligand>
        <name>S-adenosyl-L-methionine</name>
        <dbReference type="ChEBI" id="CHEBI:59789"/>
    </ligand>
</feature>
<dbReference type="Proteomes" id="UP000198924">
    <property type="component" value="Unassembled WGS sequence"/>
</dbReference>
<dbReference type="EMBL" id="FOSH01000019">
    <property type="protein sequence ID" value="SFK67925.1"/>
    <property type="molecule type" value="Genomic_DNA"/>
</dbReference>
<evidence type="ECO:0000256" key="4">
    <source>
        <dbReference type="ARBA" id="ARBA00022490"/>
    </source>
</evidence>
<comment type="similarity">
    <text evidence="2 14">Belongs to the radical SAM superfamily. RlmN family.</text>
</comment>
<evidence type="ECO:0000256" key="5">
    <source>
        <dbReference type="ARBA" id="ARBA00022552"/>
    </source>
</evidence>
<feature type="binding site" evidence="14">
    <location>
        <position position="120"/>
    </location>
    <ligand>
        <name>[4Fe-4S] cluster</name>
        <dbReference type="ChEBI" id="CHEBI:49883"/>
        <note>4Fe-4S-S-AdoMet</note>
    </ligand>
</feature>
<dbReference type="CDD" id="cd01335">
    <property type="entry name" value="Radical_SAM"/>
    <property type="match status" value="1"/>
</dbReference>
<dbReference type="InterPro" id="IPR013785">
    <property type="entry name" value="Aldolase_TIM"/>
</dbReference>
<comment type="catalytic activity">
    <reaction evidence="14">
        <text>adenosine(37) in tRNA + 2 reduced [2Fe-2S]-[ferredoxin] + 2 S-adenosyl-L-methionine = 2-methyladenosine(37) in tRNA + 5'-deoxyadenosine + L-methionine + 2 oxidized [2Fe-2S]-[ferredoxin] + S-adenosyl-L-homocysteine</text>
        <dbReference type="Rhea" id="RHEA:43332"/>
        <dbReference type="Rhea" id="RHEA-COMP:10000"/>
        <dbReference type="Rhea" id="RHEA-COMP:10001"/>
        <dbReference type="Rhea" id="RHEA-COMP:10162"/>
        <dbReference type="Rhea" id="RHEA-COMP:10485"/>
        <dbReference type="ChEBI" id="CHEBI:17319"/>
        <dbReference type="ChEBI" id="CHEBI:33737"/>
        <dbReference type="ChEBI" id="CHEBI:33738"/>
        <dbReference type="ChEBI" id="CHEBI:57844"/>
        <dbReference type="ChEBI" id="CHEBI:57856"/>
        <dbReference type="ChEBI" id="CHEBI:59789"/>
        <dbReference type="ChEBI" id="CHEBI:74411"/>
        <dbReference type="ChEBI" id="CHEBI:74497"/>
        <dbReference type="EC" id="2.1.1.192"/>
    </reaction>
</comment>
<keyword evidence="10 14" id="KW-0479">Metal-binding</keyword>
<evidence type="ECO:0000256" key="3">
    <source>
        <dbReference type="ARBA" id="ARBA00022485"/>
    </source>
</evidence>
<name>A0A1I4BGG2_9GAMM</name>
<evidence type="ECO:0000313" key="16">
    <source>
        <dbReference type="EMBL" id="SFK67925.1"/>
    </source>
</evidence>
<dbReference type="InterPro" id="IPR040072">
    <property type="entry name" value="Methyltransferase_A"/>
</dbReference>
<dbReference type="InterPro" id="IPR058240">
    <property type="entry name" value="rSAM_sf"/>
</dbReference>
<evidence type="ECO:0000256" key="11">
    <source>
        <dbReference type="ARBA" id="ARBA00023004"/>
    </source>
</evidence>
<dbReference type="STRING" id="45496.SAMN04488079_11915"/>
<keyword evidence="9 14" id="KW-0819">tRNA processing</keyword>
<dbReference type="NCBIfam" id="TIGR00048">
    <property type="entry name" value="rRNA_mod_RlmN"/>
    <property type="match status" value="1"/>
</dbReference>
<dbReference type="GO" id="GO:0000049">
    <property type="term" value="F:tRNA binding"/>
    <property type="evidence" value="ECO:0007669"/>
    <property type="project" value="UniProtKB-UniRule"/>
</dbReference>
<keyword evidence="5 14" id="KW-0698">rRNA processing</keyword>
<feature type="binding site" evidence="14">
    <location>
        <position position="117"/>
    </location>
    <ligand>
        <name>[4Fe-4S] cluster</name>
        <dbReference type="ChEBI" id="CHEBI:49883"/>
        <note>4Fe-4S-S-AdoMet</note>
    </ligand>
</feature>
<feature type="binding site" evidence="14">
    <location>
        <position position="113"/>
    </location>
    <ligand>
        <name>[4Fe-4S] cluster</name>
        <dbReference type="ChEBI" id="CHEBI:49883"/>
        <note>4Fe-4S-S-AdoMet</note>
    </ligand>
</feature>
<keyword evidence="8 14" id="KW-0949">S-adenosyl-L-methionine</keyword>
<dbReference type="SFLD" id="SFLDG01062">
    <property type="entry name" value="methyltransferase_(Class_A)"/>
    <property type="match status" value="1"/>
</dbReference>
<comment type="miscellaneous">
    <text evidence="14">Reaction proceeds by a ping-pong mechanism involving intermediate methylation of a conserved cysteine residue.</text>
</comment>
<dbReference type="PANTHER" id="PTHR30544:SF5">
    <property type="entry name" value="RADICAL SAM CORE DOMAIN-CONTAINING PROTEIN"/>
    <property type="match status" value="1"/>
</dbReference>
<evidence type="ECO:0000259" key="15">
    <source>
        <dbReference type="PROSITE" id="PS51918"/>
    </source>
</evidence>
<dbReference type="InterPro" id="IPR027492">
    <property type="entry name" value="RNA_MTrfase_RlmN"/>
</dbReference>
<proteinExistence type="inferred from homology"/>
<dbReference type="GO" id="GO:0030488">
    <property type="term" value="P:tRNA methylation"/>
    <property type="evidence" value="ECO:0007669"/>
    <property type="project" value="UniProtKB-UniRule"/>
</dbReference>
<evidence type="ECO:0000313" key="17">
    <source>
        <dbReference type="Proteomes" id="UP000198924"/>
    </source>
</evidence>
<dbReference type="PIRSF" id="PIRSF006004">
    <property type="entry name" value="CHP00048"/>
    <property type="match status" value="1"/>
</dbReference>
<dbReference type="InterPro" id="IPR004383">
    <property type="entry name" value="rRNA_lsu_MTrfase_RlmN/Cfr"/>
</dbReference>
<dbReference type="InterPro" id="IPR048641">
    <property type="entry name" value="RlmN_N"/>
</dbReference>
<evidence type="ECO:0000256" key="7">
    <source>
        <dbReference type="ARBA" id="ARBA00022679"/>
    </source>
</evidence>
<dbReference type="FunFam" id="1.10.150.530:FF:000003">
    <property type="entry name" value="Dual-specificity RNA methyltransferase RlmN"/>
    <property type="match status" value="1"/>
</dbReference>
<dbReference type="GO" id="GO:0070475">
    <property type="term" value="P:rRNA base methylation"/>
    <property type="evidence" value="ECO:0007669"/>
    <property type="project" value="UniProtKB-UniRule"/>
</dbReference>
<evidence type="ECO:0000256" key="6">
    <source>
        <dbReference type="ARBA" id="ARBA00022603"/>
    </source>
</evidence>
<dbReference type="InterPro" id="IPR007197">
    <property type="entry name" value="rSAM"/>
</dbReference>
<feature type="active site" description="S-methylcysteine intermediate" evidence="14">
    <location>
        <position position="340"/>
    </location>
</feature>
<dbReference type="Pfam" id="PF04055">
    <property type="entry name" value="Radical_SAM"/>
    <property type="match status" value="1"/>
</dbReference>